<feature type="transmembrane region" description="Helical" evidence="6">
    <location>
        <begin position="365"/>
        <end position="384"/>
    </location>
</feature>
<feature type="transmembrane region" description="Helical" evidence="6">
    <location>
        <begin position="300"/>
        <end position="320"/>
    </location>
</feature>
<evidence type="ECO:0000256" key="3">
    <source>
        <dbReference type="ARBA" id="ARBA00022692"/>
    </source>
</evidence>
<keyword evidence="3 6" id="KW-0812">Transmembrane</keyword>
<dbReference type="InterPro" id="IPR050833">
    <property type="entry name" value="Poly_Biosynth_Transport"/>
</dbReference>
<reference evidence="7 8" key="1">
    <citation type="submission" date="2018-08" db="EMBL/GenBank/DDBJ databases">
        <title>A genome reference for cultivated species of the human gut microbiota.</title>
        <authorList>
            <person name="Zou Y."/>
            <person name="Xue W."/>
            <person name="Luo G."/>
        </authorList>
    </citation>
    <scope>NUCLEOTIDE SEQUENCE [LARGE SCALE GENOMIC DNA]</scope>
    <source>
        <strain evidence="7 8">TF06-40</strain>
    </source>
</reference>
<feature type="transmembrane region" description="Helical" evidence="6">
    <location>
        <begin position="57"/>
        <end position="79"/>
    </location>
</feature>
<dbReference type="InterPro" id="IPR002797">
    <property type="entry name" value="Polysacc_synth"/>
</dbReference>
<feature type="transmembrane region" description="Helical" evidence="6">
    <location>
        <begin position="20"/>
        <end position="45"/>
    </location>
</feature>
<evidence type="ECO:0000256" key="1">
    <source>
        <dbReference type="ARBA" id="ARBA00004651"/>
    </source>
</evidence>
<dbReference type="RefSeq" id="WP_117692851.1">
    <property type="nucleotide sequence ID" value="NZ_QSSA01000007.1"/>
</dbReference>
<dbReference type="Proteomes" id="UP000261187">
    <property type="component" value="Unassembled WGS sequence"/>
</dbReference>
<comment type="subcellular location">
    <subcellularLocation>
        <location evidence="1">Cell membrane</location>
        <topology evidence="1">Multi-pass membrane protein</topology>
    </subcellularLocation>
</comment>
<protein>
    <submittedName>
        <fullName evidence="7">Flippase</fullName>
    </submittedName>
</protein>
<organism evidence="7 8">
    <name type="scientific">Segatella copri</name>
    <dbReference type="NCBI Taxonomy" id="165179"/>
    <lineage>
        <taxon>Bacteria</taxon>
        <taxon>Pseudomonadati</taxon>
        <taxon>Bacteroidota</taxon>
        <taxon>Bacteroidia</taxon>
        <taxon>Bacteroidales</taxon>
        <taxon>Prevotellaceae</taxon>
        <taxon>Segatella</taxon>
    </lineage>
</organism>
<evidence type="ECO:0000313" key="8">
    <source>
        <dbReference type="Proteomes" id="UP000261187"/>
    </source>
</evidence>
<feature type="transmembrane region" description="Helical" evidence="6">
    <location>
        <begin position="128"/>
        <end position="146"/>
    </location>
</feature>
<evidence type="ECO:0000256" key="6">
    <source>
        <dbReference type="SAM" id="Phobius"/>
    </source>
</evidence>
<keyword evidence="5 6" id="KW-0472">Membrane</keyword>
<dbReference type="PANTHER" id="PTHR30250">
    <property type="entry name" value="PST FAMILY PREDICTED COLANIC ACID TRANSPORTER"/>
    <property type="match status" value="1"/>
</dbReference>
<gene>
    <name evidence="7" type="ORF">DXC61_04675</name>
</gene>
<feature type="transmembrane region" description="Helical" evidence="6">
    <location>
        <begin position="241"/>
        <end position="262"/>
    </location>
</feature>
<comment type="caution">
    <text evidence="7">The sequence shown here is derived from an EMBL/GenBank/DDBJ whole genome shotgun (WGS) entry which is preliminary data.</text>
</comment>
<feature type="transmembrane region" description="Helical" evidence="6">
    <location>
        <begin position="184"/>
        <end position="207"/>
    </location>
</feature>
<dbReference type="PANTHER" id="PTHR30250:SF11">
    <property type="entry name" value="O-ANTIGEN TRANSPORTER-RELATED"/>
    <property type="match status" value="1"/>
</dbReference>
<dbReference type="EMBL" id="QSSA01000007">
    <property type="protein sequence ID" value="RGL62550.1"/>
    <property type="molecule type" value="Genomic_DNA"/>
</dbReference>
<keyword evidence="4 6" id="KW-1133">Transmembrane helix</keyword>
<evidence type="ECO:0000256" key="2">
    <source>
        <dbReference type="ARBA" id="ARBA00022475"/>
    </source>
</evidence>
<feature type="transmembrane region" description="Helical" evidence="6">
    <location>
        <begin position="100"/>
        <end position="122"/>
    </location>
</feature>
<dbReference type="AlphaFoldDB" id="A0AA92SZP8"/>
<proteinExistence type="predicted"/>
<evidence type="ECO:0000256" key="4">
    <source>
        <dbReference type="ARBA" id="ARBA00022989"/>
    </source>
</evidence>
<evidence type="ECO:0000313" key="7">
    <source>
        <dbReference type="EMBL" id="RGL62550.1"/>
    </source>
</evidence>
<dbReference type="Pfam" id="PF01943">
    <property type="entry name" value="Polysacc_synt"/>
    <property type="match status" value="1"/>
</dbReference>
<feature type="transmembrane region" description="Helical" evidence="6">
    <location>
        <begin position="332"/>
        <end position="358"/>
    </location>
</feature>
<feature type="transmembrane region" description="Helical" evidence="6">
    <location>
        <begin position="158"/>
        <end position="178"/>
    </location>
</feature>
<dbReference type="GO" id="GO:0005886">
    <property type="term" value="C:plasma membrane"/>
    <property type="evidence" value="ECO:0007669"/>
    <property type="project" value="UniProtKB-SubCell"/>
</dbReference>
<feature type="transmembrane region" description="Helical" evidence="6">
    <location>
        <begin position="390"/>
        <end position="411"/>
    </location>
</feature>
<feature type="transmembrane region" description="Helical" evidence="6">
    <location>
        <begin position="268"/>
        <end position="288"/>
    </location>
</feature>
<evidence type="ECO:0000256" key="5">
    <source>
        <dbReference type="ARBA" id="ARBA00023136"/>
    </source>
</evidence>
<sequence length="421" mass="47678">MTKIIEIKKQLNSSNDGKTVFANFGYLTLLQIAGYVFPLISMPYLARVIGTDGFGKIAFASAVVVWFQTVTDWGFNLTATRDVAQHRDDKEKVSQIFSNVLWSRCLLMLISGFILLLLVAIVPYFRENAVVILITFLMIPGYILFPDWMFQAIEKMKYTTIFNLLMKLLFTVAVFIFIHKKEDYIIQPLLSTIGYLICGIGALYLILHKWGYTLYRPKWKEISKTIKGSTDVFINNIMPNFYNSFSVLLLGFFGGSTANGLFDGGNKFPTILYQFQAVLSRAFYPFLARRLDKHGFYAKLNMSIAIIGAVLIFLVSPLVIRLILGKEFNNSIIVMQILSASIVFLAMSFTYGTSYLIIIHKEKPLRNLTFVSSIIGMCISFPLIFYYSYIGAAITVLICRGMLGIGSFLLARKYSDVIKTK</sequence>
<name>A0AA92SZP8_9BACT</name>
<dbReference type="CDD" id="cd13128">
    <property type="entry name" value="MATE_Wzx_like"/>
    <property type="match status" value="1"/>
</dbReference>
<accession>A0AA92SZP8</accession>
<keyword evidence="2" id="KW-1003">Cell membrane</keyword>